<gene>
    <name evidence="2" type="ORF">ACFOZ5_10295</name>
</gene>
<feature type="transmembrane region" description="Helical" evidence="1">
    <location>
        <begin position="7"/>
        <end position="25"/>
    </location>
</feature>
<protein>
    <submittedName>
        <fullName evidence="2">Uncharacterized protein</fullName>
    </submittedName>
</protein>
<keyword evidence="1" id="KW-0812">Transmembrane</keyword>
<keyword evidence="1" id="KW-0472">Membrane</keyword>
<evidence type="ECO:0000313" key="3">
    <source>
        <dbReference type="Proteomes" id="UP001595798"/>
    </source>
</evidence>
<dbReference type="RefSeq" id="WP_379886962.1">
    <property type="nucleotide sequence ID" value="NZ_JBHSDI010000013.1"/>
</dbReference>
<name>A0ABV8QIA9_9GAMM</name>
<feature type="transmembrane region" description="Helical" evidence="1">
    <location>
        <begin position="40"/>
        <end position="59"/>
    </location>
</feature>
<dbReference type="Proteomes" id="UP001595798">
    <property type="component" value="Unassembled WGS sequence"/>
</dbReference>
<accession>A0ABV8QIA9</accession>
<reference evidence="3" key="1">
    <citation type="journal article" date="2019" name="Int. J. Syst. Evol. Microbiol.">
        <title>The Global Catalogue of Microorganisms (GCM) 10K type strain sequencing project: providing services to taxonomists for standard genome sequencing and annotation.</title>
        <authorList>
            <consortium name="The Broad Institute Genomics Platform"/>
            <consortium name="The Broad Institute Genome Sequencing Center for Infectious Disease"/>
            <person name="Wu L."/>
            <person name="Ma J."/>
        </authorList>
    </citation>
    <scope>NUCLEOTIDE SEQUENCE [LARGE SCALE GENOMIC DNA]</scope>
    <source>
        <strain evidence="3">CECT 7297</strain>
    </source>
</reference>
<sequence>MIILLSVMMVFIWFTVSMLCISYFNEYVYNSWEEWGALPMWVRVISLLFGPVLFIWWWFH</sequence>
<keyword evidence="1" id="KW-1133">Transmembrane helix</keyword>
<dbReference type="EMBL" id="JBHSDI010000013">
    <property type="protein sequence ID" value="MFC4259418.1"/>
    <property type="molecule type" value="Genomic_DNA"/>
</dbReference>
<keyword evidence="3" id="KW-1185">Reference proteome</keyword>
<comment type="caution">
    <text evidence="2">The sequence shown here is derived from an EMBL/GenBank/DDBJ whole genome shotgun (WGS) entry which is preliminary data.</text>
</comment>
<proteinExistence type="predicted"/>
<evidence type="ECO:0000256" key="1">
    <source>
        <dbReference type="SAM" id="Phobius"/>
    </source>
</evidence>
<organism evidence="2 3">
    <name type="scientific">Marinobacter lacisalsi</name>
    <dbReference type="NCBI Taxonomy" id="475979"/>
    <lineage>
        <taxon>Bacteria</taxon>
        <taxon>Pseudomonadati</taxon>
        <taxon>Pseudomonadota</taxon>
        <taxon>Gammaproteobacteria</taxon>
        <taxon>Pseudomonadales</taxon>
        <taxon>Marinobacteraceae</taxon>
        <taxon>Marinobacter</taxon>
    </lineage>
</organism>
<evidence type="ECO:0000313" key="2">
    <source>
        <dbReference type="EMBL" id="MFC4259418.1"/>
    </source>
</evidence>